<feature type="compositionally biased region" description="Low complexity" evidence="1">
    <location>
        <begin position="208"/>
        <end position="219"/>
    </location>
</feature>
<keyword evidence="3" id="KW-0969">Cilium</keyword>
<dbReference type="Proteomes" id="UP000005710">
    <property type="component" value="Unassembled WGS sequence"/>
</dbReference>
<feature type="domain" description="Flagellar hook-length control protein-like C-terminal" evidence="2">
    <location>
        <begin position="95"/>
        <end position="170"/>
    </location>
</feature>
<dbReference type="Gene3D" id="3.30.750.140">
    <property type="match status" value="1"/>
</dbReference>
<keyword evidence="4" id="KW-1185">Reference proteome</keyword>
<dbReference type="RefSeq" id="WP_006904969.1">
    <property type="nucleotide sequence ID" value="NZ_JH976536.1"/>
</dbReference>
<dbReference type="AlphaFoldDB" id="K6QBF4"/>
<dbReference type="InterPro" id="IPR038610">
    <property type="entry name" value="FliK-like_C_sf"/>
</dbReference>
<feature type="compositionally biased region" description="Low complexity" evidence="1">
    <location>
        <begin position="189"/>
        <end position="200"/>
    </location>
</feature>
<dbReference type="CDD" id="cd17470">
    <property type="entry name" value="T3SS_Flik_C"/>
    <property type="match status" value="1"/>
</dbReference>
<feature type="compositionally biased region" description="Gly residues" evidence="1">
    <location>
        <begin position="171"/>
        <end position="188"/>
    </location>
</feature>
<evidence type="ECO:0000313" key="4">
    <source>
        <dbReference type="Proteomes" id="UP000005710"/>
    </source>
</evidence>
<dbReference type="HOGENOM" id="CLU_1199343_0_0_9"/>
<evidence type="ECO:0000313" key="3">
    <source>
        <dbReference type="EMBL" id="EKP93676.1"/>
    </source>
</evidence>
<dbReference type="InterPro" id="IPR021136">
    <property type="entry name" value="Flagellar_hook_control-like_C"/>
</dbReference>
<evidence type="ECO:0000259" key="2">
    <source>
        <dbReference type="Pfam" id="PF02120"/>
    </source>
</evidence>
<evidence type="ECO:0000256" key="1">
    <source>
        <dbReference type="SAM" id="MobiDB-lite"/>
    </source>
</evidence>
<reference evidence="3" key="2">
    <citation type="submission" date="2012-10" db="EMBL/GenBank/DDBJ databases">
        <title>Improved high-quality draft of Thermaerobacter subterraneus C21, DSM 13965.</title>
        <authorList>
            <consortium name="DOE Joint Genome Institute"/>
            <person name="Eisen J."/>
            <person name="Huntemann M."/>
            <person name="Wei C.-L."/>
            <person name="Han J."/>
            <person name="Detter J.C."/>
            <person name="Han C."/>
            <person name="Tapia R."/>
            <person name="Chen A."/>
            <person name="Kyrpides N."/>
            <person name="Mavromatis K."/>
            <person name="Markowitz V."/>
            <person name="Szeto E."/>
            <person name="Ivanova N."/>
            <person name="Mikhailova N."/>
            <person name="Ovchinnikova G."/>
            <person name="Pagani I."/>
            <person name="Pati A."/>
            <person name="Goodwin L."/>
            <person name="Nordberg H.P."/>
            <person name="Cantor M.N."/>
            <person name="Hua S.X."/>
            <person name="Woyke T."/>
            <person name="Eisen J."/>
            <person name="Klenk H.-P."/>
        </authorList>
    </citation>
    <scope>NUCLEOTIDE SEQUENCE [LARGE SCALE GENOMIC DNA]</scope>
    <source>
        <strain evidence="3">DSM 13965</strain>
    </source>
</reference>
<feature type="region of interest" description="Disordered" evidence="1">
    <location>
        <begin position="31"/>
        <end position="56"/>
    </location>
</feature>
<dbReference type="STRING" id="867903.ThesuDRAFT_00271"/>
<dbReference type="EMBL" id="AENY02000005">
    <property type="protein sequence ID" value="EKP93676.1"/>
    <property type="molecule type" value="Genomic_DNA"/>
</dbReference>
<reference evidence="3" key="1">
    <citation type="submission" date="2010-10" db="EMBL/GenBank/DDBJ databases">
        <authorList>
            <consortium name="US DOE Joint Genome Institute (JGI-PGF)"/>
            <person name="Lucas S."/>
            <person name="Copeland A."/>
            <person name="Lapidus A."/>
            <person name="Bruce D."/>
            <person name="Goodwin L."/>
            <person name="Pitluck S."/>
            <person name="Kyrpides N."/>
            <person name="Mavromatis K."/>
            <person name="Detter J.C."/>
            <person name="Han C."/>
            <person name="Land M."/>
            <person name="Hauser L."/>
            <person name="Markowitz V."/>
            <person name="Cheng J.-F."/>
            <person name="Hugenholtz P."/>
            <person name="Woyke T."/>
            <person name="Wu D."/>
            <person name="Pukall R."/>
            <person name="Wahrenburg C."/>
            <person name="Brambilla E."/>
            <person name="Klenk H.-P."/>
            <person name="Eisen J.A."/>
        </authorList>
    </citation>
    <scope>NUCLEOTIDE SEQUENCE [LARGE SCALE GENOMIC DNA]</scope>
    <source>
        <strain evidence="3">DSM 13965</strain>
    </source>
</reference>
<proteinExistence type="predicted"/>
<name>K6QBF4_9FIRM</name>
<keyword evidence="3" id="KW-0966">Cell projection</keyword>
<protein>
    <submittedName>
        <fullName evidence="3">Flagellar hook-length control protein</fullName>
    </submittedName>
</protein>
<sequence>MASLPAGQAGPLLPGAAGVVVPVSQGTGIPGGPAAAQAAGPPIRGEGEPLAPAAAAAPGMASPAAARLPGAAGGGPVDAGRWAAAVARWIEGLEWHRTGDRHRLRLELAPAHLGPLHVEVAGDGSVLAARLTVFHPDTLALVQRHLDELRQALTARGYQIQGLEVGLAAGGAPGQAGQQGPGGQGGPGTAWAWAAGGVPSAPGPGPGDVPSAGPGTAALPGGGRGRLDVRI</sequence>
<keyword evidence="3" id="KW-0282">Flagellum</keyword>
<gene>
    <name evidence="3" type="ORF">ThesuDRAFT_00271</name>
</gene>
<dbReference type="OrthoDB" id="2380967at2"/>
<dbReference type="eggNOG" id="COG3144">
    <property type="taxonomic scope" value="Bacteria"/>
</dbReference>
<organism evidence="3 4">
    <name type="scientific">Thermaerobacter subterraneus DSM 13965</name>
    <dbReference type="NCBI Taxonomy" id="867903"/>
    <lineage>
        <taxon>Bacteria</taxon>
        <taxon>Bacillati</taxon>
        <taxon>Bacillota</taxon>
        <taxon>Clostridia</taxon>
        <taxon>Eubacteriales</taxon>
        <taxon>Clostridiales Family XVII. Incertae Sedis</taxon>
        <taxon>Thermaerobacter</taxon>
    </lineage>
</organism>
<accession>K6QBF4</accession>
<feature type="region of interest" description="Disordered" evidence="1">
    <location>
        <begin position="171"/>
        <end position="231"/>
    </location>
</feature>
<dbReference type="Pfam" id="PF02120">
    <property type="entry name" value="Flg_hook"/>
    <property type="match status" value="1"/>
</dbReference>
<comment type="caution">
    <text evidence="3">The sequence shown here is derived from an EMBL/GenBank/DDBJ whole genome shotgun (WGS) entry which is preliminary data.</text>
</comment>